<feature type="region of interest" description="Disordered" evidence="1">
    <location>
        <begin position="301"/>
        <end position="388"/>
    </location>
</feature>
<protein>
    <submittedName>
        <fullName evidence="2">Uncharacterized protein</fullName>
    </submittedName>
</protein>
<reference evidence="2" key="1">
    <citation type="submission" date="2022-07" db="EMBL/GenBank/DDBJ databases">
        <title>Genome analysis of Parmales, a sister group of diatoms, reveals the evolutionary specialization of diatoms from phago-mixotrophs to photoautotrophs.</title>
        <authorList>
            <person name="Ban H."/>
            <person name="Sato S."/>
            <person name="Yoshikawa S."/>
            <person name="Kazumasa Y."/>
            <person name="Nakamura Y."/>
            <person name="Ichinomiya M."/>
            <person name="Saitoh K."/>
            <person name="Sato N."/>
            <person name="Blanc-Mathieu R."/>
            <person name="Endo H."/>
            <person name="Kuwata A."/>
            <person name="Ogata H."/>
        </authorList>
    </citation>
    <scope>NUCLEOTIDE SEQUENCE</scope>
</reference>
<feature type="compositionally biased region" description="Basic and acidic residues" evidence="1">
    <location>
        <begin position="96"/>
        <end position="108"/>
    </location>
</feature>
<proteinExistence type="predicted"/>
<feature type="region of interest" description="Disordered" evidence="1">
    <location>
        <begin position="712"/>
        <end position="736"/>
    </location>
</feature>
<dbReference type="AlphaFoldDB" id="A0A9W7DXT6"/>
<dbReference type="Proteomes" id="UP001165082">
    <property type="component" value="Unassembled WGS sequence"/>
</dbReference>
<keyword evidence="3" id="KW-1185">Reference proteome</keyword>
<dbReference type="EMBL" id="BRXZ01002274">
    <property type="protein sequence ID" value="GMH58758.1"/>
    <property type="molecule type" value="Genomic_DNA"/>
</dbReference>
<dbReference type="OrthoDB" id="10430523at2759"/>
<feature type="compositionally biased region" description="Basic and acidic residues" evidence="1">
    <location>
        <begin position="834"/>
        <end position="887"/>
    </location>
</feature>
<evidence type="ECO:0000313" key="2">
    <source>
        <dbReference type="EMBL" id="GMH58758.1"/>
    </source>
</evidence>
<accession>A0A9W7DXT6</accession>
<feature type="compositionally biased region" description="Basic residues" evidence="1">
    <location>
        <begin position="41"/>
        <end position="74"/>
    </location>
</feature>
<sequence>MSPGAISEASSQPLSPEKWDRGADEKGEGLKLHHFESPLHLRTKLKSLFTRGHKQHKKQLQGAKHVHHHHHHHHHEGDDDDDVESVLSERSEEEDARSTQEEKFKELNKKLDGLHEQLVVLETKRGESMGAFSEVSSELSKELNEQKVIRRIAKARGESIEERSSRCKDAKDVVQRMQSFNKEKKDVEKHFEDSKKGLVWEIKKLKNVLFGWGGGGGKKEGRSARPALELQISEEEDRIDVGESYLEDAVGEQPYELEGGGRGAGRGQVYKQAWYPGDRQDVERRQEEIDRLRMFQVEKRNEQWEKLKSLSPKHRNERNFNPWNVSQQPPPPPPPPPSASQQAYRSPQPSPKRGRDYWESRSLSPGGGRSHRSGGYSYKNPYDVSPGNHVVTAATHQRRTRPSPKSLNPTQKRNREILDTVMAPIVKHCEENRGINMGMSAELVSLLKLKGRHWSGKTASIADLIAINAEVGASRRIPDPPGKIRVIKAIDAVLSTERVESMRRGRGWKGERTRSPVRGGVRAAAPVKGGYAEQHRGADRDAIISTHRIDLIRANDHPVSPTRSPPAAERGFVFGELYHGNDHMSNIHVPTAGGSPTRKSPSNTGYAQIHAGLSPQEAENLRMAGGGAFDDLSPPPIFNPGLRKGVSHEEMLMGSNLMRTTQRVTFSPKLERHQSEETYLDVGSLAGSLDFSDVLGGGMREDLVASAKTGLELRRERRKEEQAQKKDRNHELSKTATESYKMHLEEEVKVPKLRGENVKVKSPKKTSPGGGHVSHHAELPTQNWESKFTREALLKEVTENDWRGALHRDRTVSQAVIAKAVPEDVRGEFAQSSSKEERKLAEKARRERSLQRKAEWETAEKKRRKEEKEMEKKLRESQTRLRSKTGEFVKGMGMGEGKAGGWK</sequence>
<feature type="compositionally biased region" description="Gly residues" evidence="1">
    <location>
        <begin position="892"/>
        <end position="903"/>
    </location>
</feature>
<feature type="region of interest" description="Disordered" evidence="1">
    <location>
        <begin position="828"/>
        <end position="903"/>
    </location>
</feature>
<feature type="region of interest" description="Disordered" evidence="1">
    <location>
        <begin position="759"/>
        <end position="784"/>
    </location>
</feature>
<evidence type="ECO:0000313" key="3">
    <source>
        <dbReference type="Proteomes" id="UP001165082"/>
    </source>
</evidence>
<feature type="region of interest" description="Disordered" evidence="1">
    <location>
        <begin position="393"/>
        <end position="412"/>
    </location>
</feature>
<evidence type="ECO:0000256" key="1">
    <source>
        <dbReference type="SAM" id="MobiDB-lite"/>
    </source>
</evidence>
<name>A0A9W7DXT6_9STRA</name>
<feature type="region of interest" description="Disordered" evidence="1">
    <location>
        <begin position="252"/>
        <end position="283"/>
    </location>
</feature>
<feature type="compositionally biased region" description="Basic and acidic residues" evidence="1">
    <location>
        <begin position="712"/>
        <end position="733"/>
    </location>
</feature>
<feature type="compositionally biased region" description="Pro residues" evidence="1">
    <location>
        <begin position="328"/>
        <end position="338"/>
    </location>
</feature>
<feature type="compositionally biased region" description="Basic and acidic residues" evidence="1">
    <location>
        <begin position="17"/>
        <end position="39"/>
    </location>
</feature>
<comment type="caution">
    <text evidence="2">The sequence shown here is derived from an EMBL/GenBank/DDBJ whole genome shotgun (WGS) entry which is preliminary data.</text>
</comment>
<organism evidence="2 3">
    <name type="scientific">Triparma retinervis</name>
    <dbReference type="NCBI Taxonomy" id="2557542"/>
    <lineage>
        <taxon>Eukaryota</taxon>
        <taxon>Sar</taxon>
        <taxon>Stramenopiles</taxon>
        <taxon>Ochrophyta</taxon>
        <taxon>Bolidophyceae</taxon>
        <taxon>Parmales</taxon>
        <taxon>Triparmaceae</taxon>
        <taxon>Triparma</taxon>
    </lineage>
</organism>
<gene>
    <name evidence="2" type="ORF">TrRE_jg456</name>
</gene>
<feature type="region of interest" description="Disordered" evidence="1">
    <location>
        <begin position="1"/>
        <end position="108"/>
    </location>
</feature>